<keyword evidence="2" id="KW-0808">Transferase</keyword>
<evidence type="ECO:0000256" key="5">
    <source>
        <dbReference type="ARBA" id="ARBA00022953"/>
    </source>
</evidence>
<dbReference type="GO" id="GO:0003723">
    <property type="term" value="F:RNA binding"/>
    <property type="evidence" value="ECO:0007669"/>
    <property type="project" value="InterPro"/>
</dbReference>
<protein>
    <submittedName>
        <fullName evidence="7">RNA-dependent RNA polymerase</fullName>
    </submittedName>
</protein>
<dbReference type="GO" id="GO:0003968">
    <property type="term" value="F:RNA-directed RNA polymerase activity"/>
    <property type="evidence" value="ECO:0007669"/>
    <property type="project" value="UniProtKB-KW"/>
</dbReference>
<dbReference type="EMBL" id="MT648427">
    <property type="protein sequence ID" value="QQO81403.1"/>
    <property type="molecule type" value="Genomic_RNA"/>
</dbReference>
<evidence type="ECO:0000256" key="3">
    <source>
        <dbReference type="ARBA" id="ARBA00022695"/>
    </source>
</evidence>
<dbReference type="Gene3D" id="3.30.70.270">
    <property type="match status" value="1"/>
</dbReference>
<keyword evidence="5" id="KW-0693">Viral RNA replication</keyword>
<evidence type="ECO:0000256" key="2">
    <source>
        <dbReference type="ARBA" id="ARBA00022679"/>
    </source>
</evidence>
<accession>A0A7T8E823</accession>
<organism evidence="7">
    <name type="scientific">Soybean thrips partiti-like virus 7</name>
    <dbReference type="NCBI Taxonomy" id="2801009"/>
    <lineage>
        <taxon>Viruses</taxon>
        <taxon>Riboviria</taxon>
        <taxon>Orthornavirae</taxon>
        <taxon>Pisuviricota</taxon>
        <taxon>Duplopiviricetes</taxon>
        <taxon>Durnavirales</taxon>
        <taxon>Partitiviridae</taxon>
    </lineage>
</organism>
<keyword evidence="4" id="KW-0547">Nucleotide-binding</keyword>
<dbReference type="GO" id="GO:0039694">
    <property type="term" value="P:viral RNA genome replication"/>
    <property type="evidence" value="ECO:0007669"/>
    <property type="project" value="InterPro"/>
</dbReference>
<evidence type="ECO:0000259" key="6">
    <source>
        <dbReference type="PROSITE" id="PS50507"/>
    </source>
</evidence>
<dbReference type="InterPro" id="IPR043128">
    <property type="entry name" value="Rev_trsase/Diguanyl_cyclase"/>
</dbReference>
<dbReference type="InterPro" id="IPR001205">
    <property type="entry name" value="RNA-dir_pol_C"/>
</dbReference>
<keyword evidence="1 7" id="KW-0696">RNA-directed RNA polymerase</keyword>
<evidence type="ECO:0000256" key="4">
    <source>
        <dbReference type="ARBA" id="ARBA00022741"/>
    </source>
</evidence>
<name>A0A7T8E823_9VIRU</name>
<dbReference type="Pfam" id="PF00680">
    <property type="entry name" value="RdRP_1"/>
    <property type="match status" value="1"/>
</dbReference>
<dbReference type="GO" id="GO:0000166">
    <property type="term" value="F:nucleotide binding"/>
    <property type="evidence" value="ECO:0007669"/>
    <property type="project" value="UniProtKB-KW"/>
</dbReference>
<dbReference type="GO" id="GO:0006351">
    <property type="term" value="P:DNA-templated transcription"/>
    <property type="evidence" value="ECO:0007669"/>
    <property type="project" value="InterPro"/>
</dbReference>
<dbReference type="InterPro" id="IPR043502">
    <property type="entry name" value="DNA/RNA_pol_sf"/>
</dbReference>
<evidence type="ECO:0000256" key="1">
    <source>
        <dbReference type="ARBA" id="ARBA00022484"/>
    </source>
</evidence>
<dbReference type="SUPFAM" id="SSF56672">
    <property type="entry name" value="DNA/RNA polymerases"/>
    <property type="match status" value="1"/>
</dbReference>
<proteinExistence type="predicted"/>
<keyword evidence="3" id="KW-0548">Nucleotidyltransferase</keyword>
<evidence type="ECO:0000313" key="7">
    <source>
        <dbReference type="EMBL" id="QQO81403.1"/>
    </source>
</evidence>
<reference evidence="7" key="1">
    <citation type="journal article" date="2020" name="Viruses">
        <title>Soybean Thrips (Thysanoptera: Thripidae) Harbor Highly Diverse Populations of Arthropod, Fungal and Plant Viruses.</title>
        <authorList>
            <person name="Thekke-Veetil T."/>
            <person name="Lagos-Kutz D."/>
            <person name="McCoppin N.K."/>
            <person name="Hartman G.L."/>
            <person name="Ju H.K."/>
            <person name="Lim H.S."/>
            <person name="Domier L.L."/>
        </authorList>
    </citation>
    <scope>NUCLEOTIDE SEQUENCE</scope>
    <source>
        <strain evidence="7">STN1PV7</strain>
    </source>
</reference>
<sequence length="441" mass="50473">MMRSIKHPFVTSWIRYNPRPLDVAAKVDAYFRKYPSKPNDDRYLRALHLARVDYSGPKVYPFHINDSIANFQHTNTSPGCPYRQTGYRRKDEVPAIMIKNAVRRYKEGEWTKCIHPCIAVCKSMVAKVPKCRLVWVYPADMTFAEGMFAQPLIHQLMGERSHYAQWVQYSKGHMSYLQGQLPNSWKWLGLDYSSYDSTVPPWLIRDAFDILCERIDFTRYHGNGIPEPNNLRRLWRVIIKYFIETPIKLPSGKVVVKKGGVPSGSYFTSLVNSVCNCIIMHYLLDGKAYSRSASWQLGDDMLVAVGEAIHMEGIAKVALKVFGVIVNADKSEYGSYVSFLGYRMSPKGKPVANYEKLVAQLCLPDRPDYTIGDFVARARALQLSCFGHGSWQFVCETEAFIVSVGAQDWIPKLRKRSELRSKLEALDLAHYPPLTRVMMQV</sequence>
<dbReference type="InterPro" id="IPR007094">
    <property type="entry name" value="RNA-dir_pol_PSvirus"/>
</dbReference>
<dbReference type="PROSITE" id="PS50507">
    <property type="entry name" value="RDRP_SSRNA_POS"/>
    <property type="match status" value="1"/>
</dbReference>
<feature type="domain" description="RdRp catalytic" evidence="6">
    <location>
        <begin position="185"/>
        <end position="313"/>
    </location>
</feature>